<protein>
    <submittedName>
        <fullName evidence="1">Gag/pol protein</fullName>
    </submittedName>
</protein>
<name>A0A5D3CV90_CUCMM</name>
<comment type="caution">
    <text evidence="1">The sequence shown here is derived from an EMBL/GenBank/DDBJ whole genome shotgun (WGS) entry which is preliminary data.</text>
</comment>
<dbReference type="Proteomes" id="UP000321947">
    <property type="component" value="Unassembled WGS sequence"/>
</dbReference>
<evidence type="ECO:0000313" key="1">
    <source>
        <dbReference type="EMBL" id="TYK15831.1"/>
    </source>
</evidence>
<accession>A0A5D3CV90</accession>
<dbReference type="PANTHER" id="PTHR11439:SF463">
    <property type="entry name" value="REVERSE TRANSCRIPTASE TY1_COPIA-TYPE DOMAIN-CONTAINING PROTEIN"/>
    <property type="match status" value="1"/>
</dbReference>
<organism evidence="1 2">
    <name type="scientific">Cucumis melo var. makuwa</name>
    <name type="common">Oriental melon</name>
    <dbReference type="NCBI Taxonomy" id="1194695"/>
    <lineage>
        <taxon>Eukaryota</taxon>
        <taxon>Viridiplantae</taxon>
        <taxon>Streptophyta</taxon>
        <taxon>Embryophyta</taxon>
        <taxon>Tracheophyta</taxon>
        <taxon>Spermatophyta</taxon>
        <taxon>Magnoliopsida</taxon>
        <taxon>eudicotyledons</taxon>
        <taxon>Gunneridae</taxon>
        <taxon>Pentapetalae</taxon>
        <taxon>rosids</taxon>
        <taxon>fabids</taxon>
        <taxon>Cucurbitales</taxon>
        <taxon>Cucurbitaceae</taxon>
        <taxon>Benincaseae</taxon>
        <taxon>Cucumis</taxon>
    </lineage>
</organism>
<evidence type="ECO:0000313" key="2">
    <source>
        <dbReference type="Proteomes" id="UP000321947"/>
    </source>
</evidence>
<sequence>MLMYGTKDMILTGYTNSDFQTDKNARKSTSGSVFTLNRGVVTRRSVKQTCIDDYTMEAKYVVACKATKEAVWLRKFLTDLEVVPNMHYQSLYTVTIEEQLQIQENLNALNGESILNPSTIL</sequence>
<proteinExistence type="predicted"/>
<reference evidence="1 2" key="1">
    <citation type="submission" date="2019-08" db="EMBL/GenBank/DDBJ databases">
        <title>Draft genome sequences of two oriental melons (Cucumis melo L. var makuwa).</title>
        <authorList>
            <person name="Kwon S.-Y."/>
        </authorList>
    </citation>
    <scope>NUCLEOTIDE SEQUENCE [LARGE SCALE GENOMIC DNA]</scope>
    <source>
        <strain evidence="2">cv. Chang Bougi</strain>
        <tissue evidence="1">Leaf</tissue>
    </source>
</reference>
<gene>
    <name evidence="1" type="ORF">E5676_scaffold637G00010</name>
</gene>
<dbReference type="EMBL" id="SSTD01008459">
    <property type="protein sequence ID" value="TYK15831.1"/>
    <property type="molecule type" value="Genomic_DNA"/>
</dbReference>
<dbReference type="CDD" id="cd09272">
    <property type="entry name" value="RNase_HI_RT_Ty1"/>
    <property type="match status" value="1"/>
</dbReference>
<dbReference type="AlphaFoldDB" id="A0A5D3CV90"/>
<dbReference type="PANTHER" id="PTHR11439">
    <property type="entry name" value="GAG-POL-RELATED RETROTRANSPOSON"/>
    <property type="match status" value="1"/>
</dbReference>